<evidence type="ECO:0000256" key="1">
    <source>
        <dbReference type="SAM" id="MobiDB-lite"/>
    </source>
</evidence>
<comment type="caution">
    <text evidence="3">The sequence shown here is derived from an EMBL/GenBank/DDBJ whole genome shotgun (WGS) entry which is preliminary data.</text>
</comment>
<evidence type="ECO:0000256" key="2">
    <source>
        <dbReference type="SAM" id="SignalP"/>
    </source>
</evidence>
<organism evidence="3 4">
    <name type="scientific">Rhodoblastus sphagnicola</name>
    <dbReference type="NCBI Taxonomy" id="333368"/>
    <lineage>
        <taxon>Bacteria</taxon>
        <taxon>Pseudomonadati</taxon>
        <taxon>Pseudomonadota</taxon>
        <taxon>Alphaproteobacteria</taxon>
        <taxon>Hyphomicrobiales</taxon>
        <taxon>Rhodoblastaceae</taxon>
        <taxon>Rhodoblastus</taxon>
    </lineage>
</organism>
<dbReference type="Proteomes" id="UP000239089">
    <property type="component" value="Unassembled WGS sequence"/>
</dbReference>
<keyword evidence="4" id="KW-1185">Reference proteome</keyword>
<protein>
    <recommendedName>
        <fullName evidence="5">HEAT repeat domain-containing protein</fullName>
    </recommendedName>
</protein>
<evidence type="ECO:0000313" key="4">
    <source>
        <dbReference type="Proteomes" id="UP000239089"/>
    </source>
</evidence>
<dbReference type="RefSeq" id="WP_146089911.1">
    <property type="nucleotide sequence ID" value="NZ_JACIGC010000024.1"/>
</dbReference>
<feature type="compositionally biased region" description="Low complexity" evidence="1">
    <location>
        <begin position="138"/>
        <end position="151"/>
    </location>
</feature>
<evidence type="ECO:0000313" key="3">
    <source>
        <dbReference type="EMBL" id="PPQ31684.1"/>
    </source>
</evidence>
<feature type="region of interest" description="Disordered" evidence="1">
    <location>
        <begin position="138"/>
        <end position="174"/>
    </location>
</feature>
<evidence type="ECO:0008006" key="5">
    <source>
        <dbReference type="Google" id="ProtNLM"/>
    </source>
</evidence>
<feature type="compositionally biased region" description="Polar residues" evidence="1">
    <location>
        <begin position="163"/>
        <end position="174"/>
    </location>
</feature>
<name>A0A2S6NAR4_9HYPH</name>
<accession>A0A2S6NAR4</accession>
<sequence length="174" mass="18055">MKKSAFLFAGALLAASQTIVQAQTLQPKPRQCPRIETVTTEIRAMLNKNVESRVLARYVARACACNPRAIAMILEAAVASSNDSQKAATIQAVAEALAMLKSSNPAAAAGIQAYLDKHQNTDNSALNAIVREVINHASAEGSRSASGPRAGSSGGSDVVISNFGVNPGSQVSPH</sequence>
<reference evidence="3 4" key="1">
    <citation type="journal article" date="2018" name="Arch. Microbiol.">
        <title>New insights into the metabolic potential of the phototrophic purple bacterium Rhodopila globiformis DSM 161(T) from its draft genome sequence and evidence for a vanadium-dependent nitrogenase.</title>
        <authorList>
            <person name="Imhoff J.F."/>
            <person name="Rahn T."/>
            <person name="Kunzel S."/>
            <person name="Neulinger S.C."/>
        </authorList>
    </citation>
    <scope>NUCLEOTIDE SEQUENCE [LARGE SCALE GENOMIC DNA]</scope>
    <source>
        <strain evidence="3 4">DSM 16996</strain>
    </source>
</reference>
<proteinExistence type="predicted"/>
<gene>
    <name evidence="3" type="ORF">CCR94_08410</name>
</gene>
<feature type="signal peptide" evidence="2">
    <location>
        <begin position="1"/>
        <end position="22"/>
    </location>
</feature>
<dbReference type="EMBL" id="NHSJ01000053">
    <property type="protein sequence ID" value="PPQ31684.1"/>
    <property type="molecule type" value="Genomic_DNA"/>
</dbReference>
<keyword evidence="2" id="KW-0732">Signal</keyword>
<feature type="chain" id="PRO_5043411198" description="HEAT repeat domain-containing protein" evidence="2">
    <location>
        <begin position="23"/>
        <end position="174"/>
    </location>
</feature>
<dbReference type="AlphaFoldDB" id="A0A2S6NAR4"/>